<keyword evidence="3" id="KW-0808">Transferase</keyword>
<dbReference type="CDD" id="cd01483">
    <property type="entry name" value="E1_enzyme_family"/>
    <property type="match status" value="1"/>
</dbReference>
<feature type="domain" description="THIF-type NAD/FAD binding fold" evidence="2">
    <location>
        <begin position="12"/>
        <end position="252"/>
    </location>
</feature>
<protein>
    <submittedName>
        <fullName evidence="3">ThiF family adenylyltransferase</fullName>
    </submittedName>
</protein>
<dbReference type="Pfam" id="PF00899">
    <property type="entry name" value="ThiF"/>
    <property type="match status" value="1"/>
</dbReference>
<evidence type="ECO:0000313" key="3">
    <source>
        <dbReference type="EMBL" id="GAA0391778.1"/>
    </source>
</evidence>
<keyword evidence="1" id="KW-1133">Transmembrane helix</keyword>
<evidence type="ECO:0000256" key="1">
    <source>
        <dbReference type="SAM" id="Phobius"/>
    </source>
</evidence>
<organism evidence="3 4">
    <name type="scientific">Brevundimonas terrae</name>
    <dbReference type="NCBI Taxonomy" id="363631"/>
    <lineage>
        <taxon>Bacteria</taxon>
        <taxon>Pseudomonadati</taxon>
        <taxon>Pseudomonadota</taxon>
        <taxon>Alphaproteobacteria</taxon>
        <taxon>Caulobacterales</taxon>
        <taxon>Caulobacteraceae</taxon>
        <taxon>Brevundimonas</taxon>
    </lineage>
</organism>
<gene>
    <name evidence="3" type="ORF">GCM10009093_17960</name>
</gene>
<reference evidence="3 4" key="1">
    <citation type="journal article" date="2019" name="Int. J. Syst. Evol. Microbiol.">
        <title>The Global Catalogue of Microorganisms (GCM) 10K type strain sequencing project: providing services to taxonomists for standard genome sequencing and annotation.</title>
        <authorList>
            <consortium name="The Broad Institute Genomics Platform"/>
            <consortium name="The Broad Institute Genome Sequencing Center for Infectious Disease"/>
            <person name="Wu L."/>
            <person name="Ma J."/>
        </authorList>
    </citation>
    <scope>NUCLEOTIDE SEQUENCE [LARGE SCALE GENOMIC DNA]</scope>
    <source>
        <strain evidence="3 4">JCM 13476</strain>
    </source>
</reference>
<dbReference type="EMBL" id="BAAAEJ010000007">
    <property type="protein sequence ID" value="GAA0391778.1"/>
    <property type="molecule type" value="Genomic_DNA"/>
</dbReference>
<keyword evidence="1" id="KW-0812">Transmembrane</keyword>
<dbReference type="InterPro" id="IPR035985">
    <property type="entry name" value="Ubiquitin-activating_enz"/>
</dbReference>
<evidence type="ECO:0000259" key="2">
    <source>
        <dbReference type="Pfam" id="PF00899"/>
    </source>
</evidence>
<sequence length="291" mass="31926">MTQDFYSEMTTRNIGFISEAEQARLKGGAVFVAGVGGMGGVAVQMLVRAGVGKIAIADLDTFEVSNLNRQLFAFTDTVDRLKAEVTAEGLKRINPDLDLLVLGAEWTERLDELARDYPVIINGCDDIPATAQLYRKAKQHGATVIDAYASPLPSVIVVRPNDPRPEDRLGYPIKGVDWKSITDEQAADSFMKELEWVMTHSSSHTHIDLTAAAEMAAGKRKRMSFAPMVTTAGCLMAGEALAILMGRKTKTDYRGWFINTRDAKCERPLPAPIGWLKGIVVRRLMQKLLAG</sequence>
<keyword evidence="4" id="KW-1185">Reference proteome</keyword>
<dbReference type="GO" id="GO:0016779">
    <property type="term" value="F:nucleotidyltransferase activity"/>
    <property type="evidence" value="ECO:0007669"/>
    <property type="project" value="UniProtKB-KW"/>
</dbReference>
<dbReference type="PANTHER" id="PTHR43267:SF1">
    <property type="entry name" value="TRNA THREONYLCARBAMOYLADENOSINE DEHYDRATASE"/>
    <property type="match status" value="1"/>
</dbReference>
<dbReference type="RefSeq" id="WP_167176946.1">
    <property type="nucleotide sequence ID" value="NZ_BAAAEJ010000007.1"/>
</dbReference>
<dbReference type="Proteomes" id="UP001500791">
    <property type="component" value="Unassembled WGS sequence"/>
</dbReference>
<dbReference type="PANTHER" id="PTHR43267">
    <property type="entry name" value="TRNA THREONYLCARBAMOYLADENOSINE DEHYDRATASE"/>
    <property type="match status" value="1"/>
</dbReference>
<feature type="transmembrane region" description="Helical" evidence="1">
    <location>
        <begin position="225"/>
        <end position="244"/>
    </location>
</feature>
<dbReference type="SUPFAM" id="SSF69572">
    <property type="entry name" value="Activating enzymes of the ubiquitin-like proteins"/>
    <property type="match status" value="1"/>
</dbReference>
<name>A0ABN0YDB1_9CAUL</name>
<keyword evidence="3" id="KW-0548">Nucleotidyltransferase</keyword>
<dbReference type="Gene3D" id="3.40.50.720">
    <property type="entry name" value="NAD(P)-binding Rossmann-like Domain"/>
    <property type="match status" value="1"/>
</dbReference>
<accession>A0ABN0YDB1</accession>
<comment type="caution">
    <text evidence="3">The sequence shown here is derived from an EMBL/GenBank/DDBJ whole genome shotgun (WGS) entry which is preliminary data.</text>
</comment>
<evidence type="ECO:0000313" key="4">
    <source>
        <dbReference type="Proteomes" id="UP001500791"/>
    </source>
</evidence>
<proteinExistence type="predicted"/>
<dbReference type="InterPro" id="IPR000594">
    <property type="entry name" value="ThiF_NAD_FAD-bd"/>
</dbReference>
<keyword evidence="1" id="KW-0472">Membrane</keyword>
<dbReference type="InterPro" id="IPR045886">
    <property type="entry name" value="ThiF/MoeB/HesA"/>
</dbReference>